<keyword evidence="2" id="KW-1185">Reference proteome</keyword>
<sequence length="275" mass="32012">MSLGNTDSHNNNMVPLENETVDEEVQFKYSSMAFIDPNWQTRWILSIFRNISIFGMTSTVRELKVSGHRSAVWTIEPITLSLTYGIADTAKLPLIRLFHEYIIPLETLKPFIVRELQLNISKYALPAPRVVRWSLRAASRSYWPTSGSHYPPFDEWKFLGLDSLLQTDSVSNAPVNLEYIKIKSEHGQGKAPPLNWRWKHYTSMRPNQDIILIHFLDLDRLYRNGGSINLEKFAHIAMYHRNDERWPEDFLVEVLDFIQAHCPSLQRLSLLICNQ</sequence>
<evidence type="ECO:0000313" key="2">
    <source>
        <dbReference type="Proteomes" id="UP000297299"/>
    </source>
</evidence>
<comment type="caution">
    <text evidence="1">The sequence shown here is derived from an EMBL/GenBank/DDBJ whole genome shotgun (WGS) entry which is preliminary data.</text>
</comment>
<gene>
    <name evidence="1" type="ORF">BOTCAL_0034g00160</name>
</gene>
<name>A0A4Y8DFI5_9HELO</name>
<evidence type="ECO:0000313" key="1">
    <source>
        <dbReference type="EMBL" id="TEY81152.1"/>
    </source>
</evidence>
<dbReference type="OrthoDB" id="3544787at2759"/>
<proteinExistence type="predicted"/>
<organism evidence="1 2">
    <name type="scientific">Botryotinia calthae</name>
    <dbReference type="NCBI Taxonomy" id="38488"/>
    <lineage>
        <taxon>Eukaryota</taxon>
        <taxon>Fungi</taxon>
        <taxon>Dikarya</taxon>
        <taxon>Ascomycota</taxon>
        <taxon>Pezizomycotina</taxon>
        <taxon>Leotiomycetes</taxon>
        <taxon>Helotiales</taxon>
        <taxon>Sclerotiniaceae</taxon>
        <taxon>Botryotinia</taxon>
    </lineage>
</organism>
<reference evidence="1 2" key="1">
    <citation type="submission" date="2017-11" db="EMBL/GenBank/DDBJ databases">
        <title>Comparative genomics of Botrytis spp.</title>
        <authorList>
            <person name="Valero-Jimenez C.A."/>
            <person name="Tapia P."/>
            <person name="Veloso J."/>
            <person name="Silva-Moreno E."/>
            <person name="Staats M."/>
            <person name="Valdes J.H."/>
            <person name="Van Kan J.A.L."/>
        </authorList>
    </citation>
    <scope>NUCLEOTIDE SEQUENCE [LARGE SCALE GENOMIC DNA]</scope>
    <source>
        <strain evidence="1 2">MUCL2830</strain>
    </source>
</reference>
<dbReference type="Proteomes" id="UP000297299">
    <property type="component" value="Unassembled WGS sequence"/>
</dbReference>
<accession>A0A4Y8DFI5</accession>
<protein>
    <submittedName>
        <fullName evidence="1">Uncharacterized protein</fullName>
    </submittedName>
</protein>
<dbReference type="EMBL" id="PHWZ01000034">
    <property type="protein sequence ID" value="TEY81152.1"/>
    <property type="molecule type" value="Genomic_DNA"/>
</dbReference>
<dbReference type="AlphaFoldDB" id="A0A4Y8DFI5"/>